<dbReference type="Gene3D" id="3.30.1360.150">
    <property type="match status" value="1"/>
</dbReference>
<dbReference type="PANTHER" id="PTHR10151">
    <property type="entry name" value="ECTONUCLEOTIDE PYROPHOSPHATASE/PHOSPHODIESTERASE"/>
    <property type="match status" value="1"/>
</dbReference>
<dbReference type="Proteomes" id="UP001242010">
    <property type="component" value="Chromosome"/>
</dbReference>
<dbReference type="InterPro" id="IPR026263">
    <property type="entry name" value="Alkaline_phosphatase_prok"/>
</dbReference>
<sequence>MRGFPAFLTLVPVLTPTPLLAQKSPALAPPARPHLVVVVSVDQLSAELMQTYGPELTGGLARLRQEGAFFTEAYHDHGFTETGPGHSVLLSGRFPANTGIVENRWFDRGTGRLVYCVEDAAARPLPAAGPPGSSSGSSWGSSNARFLGDGLGDWLQAQVPGSRAFAVSGKDRAAILMAGRKPTAAYWFSGAAGFGTSTTYAQRLPEWLLRFDGGLQERFATRSWLWTKTPGTPEGRVATWTFPGQVIRNGALPRLIQGAGMPLDKTFEARFRKSPFLDEVTLEAAEALMDAEKLGQGPATDLLAVSFSATDYIGHSYGILGTEMRDQLHRLDRTLGRLLEVVRRRDSRAWVILSADHGGMDLPEALADQGFPARRVNPPVFLNELRADLKAAFKVDADLLLESPEPNSLYLREGALKATGLERKAVLARMQAWLRARPEVADAFTAEDLAATDPSATGSPRDTSLRVLLRRSFRADRSGDVLVAFKPWVVFGVPPVEWATGHGTPYAYDRRVPLIFWGPWKGGERPGPVRTVDLAPTLARELGLQPGAVDGQALDLGRAATTNRKK</sequence>
<dbReference type="InterPro" id="IPR017850">
    <property type="entry name" value="Alkaline_phosphatase_core_sf"/>
</dbReference>
<dbReference type="Gene3D" id="3.40.720.10">
    <property type="entry name" value="Alkaline Phosphatase, subunit A"/>
    <property type="match status" value="1"/>
</dbReference>
<dbReference type="InterPro" id="IPR002591">
    <property type="entry name" value="Phosphodiest/P_Trfase"/>
</dbReference>
<dbReference type="CDD" id="cd16016">
    <property type="entry name" value="AP-SPAP"/>
    <property type="match status" value="1"/>
</dbReference>
<keyword evidence="3" id="KW-0732">Signal</keyword>
<name>A0ABM8DUL1_9BACT</name>
<evidence type="ECO:0000256" key="3">
    <source>
        <dbReference type="ARBA" id="ARBA00022729"/>
    </source>
</evidence>
<proteinExistence type="predicted"/>
<reference evidence="5" key="1">
    <citation type="journal article" date="2023" name="Int. J. Syst. Evol. Microbiol.">
        <title>Mesoterricola silvestris gen. nov., sp. nov., Mesoterricola sediminis sp. nov., Geothrix oryzae sp. nov., Geothrix edaphica sp. nov., Geothrix rubra sp. nov., and Geothrix limicola sp. nov., six novel members of Acidobacteriota isolated from soils.</title>
        <authorList>
            <person name="Itoh H."/>
            <person name="Sugisawa Y."/>
            <person name="Mise K."/>
            <person name="Xu Z."/>
            <person name="Kuniyasu M."/>
            <person name="Ushijima N."/>
            <person name="Kawano K."/>
            <person name="Kobayashi E."/>
            <person name="Shiratori Y."/>
            <person name="Masuda Y."/>
            <person name="Senoo K."/>
        </authorList>
    </citation>
    <scope>NUCLEOTIDE SEQUENCE [LARGE SCALE GENOMIC DNA]</scope>
    <source>
        <strain evidence="5">Red222</strain>
    </source>
</reference>
<dbReference type="PANTHER" id="PTHR10151:SF120">
    <property type="entry name" value="BIS(5'-ADENOSYL)-TRIPHOSPHATASE"/>
    <property type="match status" value="1"/>
</dbReference>
<dbReference type="EMBL" id="AP027079">
    <property type="protein sequence ID" value="BDU70743.1"/>
    <property type="molecule type" value="Genomic_DNA"/>
</dbReference>
<dbReference type="RefSeq" id="WP_286354442.1">
    <property type="nucleotide sequence ID" value="NZ_AP027079.1"/>
</dbReference>
<dbReference type="Pfam" id="PF01663">
    <property type="entry name" value="Phosphodiest"/>
    <property type="match status" value="1"/>
</dbReference>
<accession>A0ABM8DUL1</accession>
<dbReference type="SUPFAM" id="SSF53649">
    <property type="entry name" value="Alkaline phosphatase-like"/>
    <property type="match status" value="1"/>
</dbReference>
<evidence type="ECO:0000313" key="5">
    <source>
        <dbReference type="Proteomes" id="UP001242010"/>
    </source>
</evidence>
<keyword evidence="2" id="KW-0479">Metal-binding</keyword>
<organism evidence="4 5">
    <name type="scientific">Geothrix oryzae</name>
    <dbReference type="NCBI Taxonomy" id="2927975"/>
    <lineage>
        <taxon>Bacteria</taxon>
        <taxon>Pseudomonadati</taxon>
        <taxon>Acidobacteriota</taxon>
        <taxon>Holophagae</taxon>
        <taxon>Holophagales</taxon>
        <taxon>Holophagaceae</taxon>
        <taxon>Geothrix</taxon>
    </lineage>
</organism>
<gene>
    <name evidence="4" type="ORF">GETHOR_28440</name>
</gene>
<evidence type="ECO:0000313" key="4">
    <source>
        <dbReference type="EMBL" id="BDU70743.1"/>
    </source>
</evidence>
<dbReference type="PIRSF" id="PIRSF031924">
    <property type="entry name" value="Pi-irrepressible_AP"/>
    <property type="match status" value="1"/>
</dbReference>
<evidence type="ECO:0000256" key="2">
    <source>
        <dbReference type="ARBA" id="ARBA00022723"/>
    </source>
</evidence>
<protein>
    <submittedName>
        <fullName evidence="4">Alkaline phosphatase</fullName>
    </submittedName>
</protein>
<evidence type="ECO:0000256" key="1">
    <source>
        <dbReference type="ARBA" id="ARBA00022553"/>
    </source>
</evidence>
<keyword evidence="1" id="KW-0597">Phosphoprotein</keyword>
<keyword evidence="5" id="KW-1185">Reference proteome</keyword>